<evidence type="ECO:0008006" key="3">
    <source>
        <dbReference type="Google" id="ProtNLM"/>
    </source>
</evidence>
<dbReference type="RefSeq" id="WP_309831385.1">
    <property type="nucleotide sequence ID" value="NZ_JAVIZX010000001.1"/>
</dbReference>
<dbReference type="EMBL" id="JAVIZX010000001">
    <property type="protein sequence ID" value="MDR6216176.1"/>
    <property type="molecule type" value="Genomic_DNA"/>
</dbReference>
<evidence type="ECO:0000313" key="1">
    <source>
        <dbReference type="EMBL" id="MDR6216176.1"/>
    </source>
</evidence>
<dbReference type="Proteomes" id="UP001267710">
    <property type="component" value="Unassembled WGS sequence"/>
</dbReference>
<comment type="caution">
    <text evidence="1">The sequence shown here is derived from an EMBL/GenBank/DDBJ whole genome shotgun (WGS) entry which is preliminary data.</text>
</comment>
<organism evidence="1 2">
    <name type="scientific">Paracidovorax wautersii</name>
    <dbReference type="NCBI Taxonomy" id="1177982"/>
    <lineage>
        <taxon>Bacteria</taxon>
        <taxon>Pseudomonadati</taxon>
        <taxon>Pseudomonadota</taxon>
        <taxon>Betaproteobacteria</taxon>
        <taxon>Burkholderiales</taxon>
        <taxon>Comamonadaceae</taxon>
        <taxon>Paracidovorax</taxon>
    </lineage>
</organism>
<sequence length="356" mass="37072">MNIKELQALVDGLAPVLDSAIRAAVEPLQKQIEAVEGQLRERAECTSLVKQLVVDAVAELPRPKDGEPGASVTAEDLAPLVAEQVAKAVQAIPAPKDGASVTAEDVVPMLAELVKSAVAEIPAPKDGKDADPEEVAALVAKAVAEIPKPQDGRSVTLEDVAPLVSEEVSKAVASIPRPKDGESVPADAVQRMVDEAVTKALSAVAAPKDGAPGRDALQLELQPAIDLEKTYARGTYAKHAGGLWRAFEATKGLHGWECVVDGIADLRIDQDGREFTLVARTSSGAEVAKSIKLAALVDKGVFKAGTDYEAGDGVTWGGSFFIAQKDAPTGHPGEPGSNGWRLAVKRGRDATKGVSV</sequence>
<evidence type="ECO:0000313" key="2">
    <source>
        <dbReference type="Proteomes" id="UP001267710"/>
    </source>
</evidence>
<protein>
    <recommendedName>
        <fullName evidence="3">Phage portal protein</fullName>
    </recommendedName>
</protein>
<gene>
    <name evidence="1" type="ORF">QE399_003865</name>
</gene>
<name>A0ABU1IG34_9BURK</name>
<keyword evidence="2" id="KW-1185">Reference proteome</keyword>
<reference evidence="1 2" key="1">
    <citation type="submission" date="2023-08" db="EMBL/GenBank/DDBJ databases">
        <title>Functional and genomic diversity of the sorghum phyllosphere microbiome.</title>
        <authorList>
            <person name="Shade A."/>
        </authorList>
    </citation>
    <scope>NUCLEOTIDE SEQUENCE [LARGE SCALE GENOMIC DNA]</scope>
    <source>
        <strain evidence="1 2">SORGH_AS_0335</strain>
    </source>
</reference>
<proteinExistence type="predicted"/>
<accession>A0ABU1IG34</accession>